<evidence type="ECO:0000259" key="7">
    <source>
        <dbReference type="PROSITE" id="PS50157"/>
    </source>
</evidence>
<dbReference type="Proteomes" id="UP000027135">
    <property type="component" value="Unassembled WGS sequence"/>
</dbReference>
<evidence type="ECO:0000256" key="2">
    <source>
        <dbReference type="ARBA" id="ARBA00022737"/>
    </source>
</evidence>
<accession>A0A067RIY8</accession>
<evidence type="ECO:0000256" key="5">
    <source>
        <dbReference type="ARBA" id="ARBA00023242"/>
    </source>
</evidence>
<dbReference type="FunFam" id="3.30.160.60:FF:000358">
    <property type="entry name" value="zinc finger protein 24"/>
    <property type="match status" value="1"/>
</dbReference>
<keyword evidence="1" id="KW-0479">Metal-binding</keyword>
<dbReference type="GO" id="GO:0005634">
    <property type="term" value="C:nucleus"/>
    <property type="evidence" value="ECO:0007669"/>
    <property type="project" value="UniProtKB-ARBA"/>
</dbReference>
<keyword evidence="3 6" id="KW-0863">Zinc-finger</keyword>
<evidence type="ECO:0000313" key="8">
    <source>
        <dbReference type="EMBL" id="KDR23767.1"/>
    </source>
</evidence>
<sequence>MVCVVSRITPVNTSRSRPSFWGEVTHVQELWQDFLLPLVSTMDNVADRPSPCVMCMKGTQTTTNTTPLLHHDHVHATDRPFSCDVCGKGFTQAAHLTRHTRVHTGEKPFSCVVCGKSFSQSGDLTRHTRVHTGEKPYSCTVCLKRFSQSGDLSRHTRRAHPGENPFSCAVCLKSFSQSGGLTRHTRVHSVTNRVLSTTHEVMLQPNNFSRQTRINVDQRQFFPDINKEFSHLPNLP</sequence>
<evidence type="ECO:0000256" key="4">
    <source>
        <dbReference type="ARBA" id="ARBA00022833"/>
    </source>
</evidence>
<evidence type="ECO:0000256" key="6">
    <source>
        <dbReference type="PROSITE-ProRule" id="PRU00042"/>
    </source>
</evidence>
<dbReference type="SMART" id="SM00355">
    <property type="entry name" value="ZnF_C2H2"/>
    <property type="match status" value="4"/>
</dbReference>
<feature type="domain" description="C2H2-type" evidence="7">
    <location>
        <begin position="137"/>
        <end position="165"/>
    </location>
</feature>
<dbReference type="PROSITE" id="PS50157">
    <property type="entry name" value="ZINC_FINGER_C2H2_2"/>
    <property type="match status" value="4"/>
</dbReference>
<evidence type="ECO:0000313" key="9">
    <source>
        <dbReference type="Proteomes" id="UP000027135"/>
    </source>
</evidence>
<dbReference type="FunFam" id="3.30.160.60:FF:000446">
    <property type="entry name" value="Zinc finger protein"/>
    <property type="match status" value="1"/>
</dbReference>
<feature type="domain" description="C2H2-type" evidence="7">
    <location>
        <begin position="81"/>
        <end position="108"/>
    </location>
</feature>
<organism evidence="8 9">
    <name type="scientific">Zootermopsis nevadensis</name>
    <name type="common">Dampwood termite</name>
    <dbReference type="NCBI Taxonomy" id="136037"/>
    <lineage>
        <taxon>Eukaryota</taxon>
        <taxon>Metazoa</taxon>
        <taxon>Ecdysozoa</taxon>
        <taxon>Arthropoda</taxon>
        <taxon>Hexapoda</taxon>
        <taxon>Insecta</taxon>
        <taxon>Pterygota</taxon>
        <taxon>Neoptera</taxon>
        <taxon>Polyneoptera</taxon>
        <taxon>Dictyoptera</taxon>
        <taxon>Blattodea</taxon>
        <taxon>Blattoidea</taxon>
        <taxon>Termitoidae</taxon>
        <taxon>Termopsidae</taxon>
        <taxon>Zootermopsis</taxon>
    </lineage>
</organism>
<reference evidence="8 9" key="1">
    <citation type="journal article" date="2014" name="Nat. Commun.">
        <title>Molecular traces of alternative social organization in a termite genome.</title>
        <authorList>
            <person name="Terrapon N."/>
            <person name="Li C."/>
            <person name="Robertson H.M."/>
            <person name="Ji L."/>
            <person name="Meng X."/>
            <person name="Booth W."/>
            <person name="Chen Z."/>
            <person name="Childers C.P."/>
            <person name="Glastad K.M."/>
            <person name="Gokhale K."/>
            <person name="Gowin J."/>
            <person name="Gronenberg W."/>
            <person name="Hermansen R.A."/>
            <person name="Hu H."/>
            <person name="Hunt B.G."/>
            <person name="Huylmans A.K."/>
            <person name="Khalil S.M."/>
            <person name="Mitchell R.D."/>
            <person name="Munoz-Torres M.C."/>
            <person name="Mustard J.A."/>
            <person name="Pan H."/>
            <person name="Reese J.T."/>
            <person name="Scharf M.E."/>
            <person name="Sun F."/>
            <person name="Vogel H."/>
            <person name="Xiao J."/>
            <person name="Yang W."/>
            <person name="Yang Z."/>
            <person name="Yang Z."/>
            <person name="Zhou J."/>
            <person name="Zhu J."/>
            <person name="Brent C.S."/>
            <person name="Elsik C.G."/>
            <person name="Goodisman M.A."/>
            <person name="Liberles D.A."/>
            <person name="Roe R.M."/>
            <person name="Vargo E.L."/>
            <person name="Vilcinskas A."/>
            <person name="Wang J."/>
            <person name="Bornberg-Bauer E."/>
            <person name="Korb J."/>
            <person name="Zhang G."/>
            <person name="Liebig J."/>
        </authorList>
    </citation>
    <scope>NUCLEOTIDE SEQUENCE [LARGE SCALE GENOMIC DNA]</scope>
    <source>
        <tissue evidence="8">Whole organism</tissue>
    </source>
</reference>
<name>A0A067RIY8_ZOONE</name>
<keyword evidence="5" id="KW-0539">Nucleus</keyword>
<dbReference type="OMA" id="EDAWIGQ"/>
<dbReference type="GO" id="GO:0008270">
    <property type="term" value="F:zinc ion binding"/>
    <property type="evidence" value="ECO:0007669"/>
    <property type="project" value="UniProtKB-KW"/>
</dbReference>
<dbReference type="eggNOG" id="KOG1721">
    <property type="taxonomic scope" value="Eukaryota"/>
</dbReference>
<evidence type="ECO:0000256" key="3">
    <source>
        <dbReference type="ARBA" id="ARBA00022771"/>
    </source>
</evidence>
<feature type="domain" description="C2H2-type" evidence="7">
    <location>
        <begin position="109"/>
        <end position="136"/>
    </location>
</feature>
<gene>
    <name evidence="8" type="ORF">L798_11768</name>
</gene>
<dbReference type="EMBL" id="KK852445">
    <property type="protein sequence ID" value="KDR23767.1"/>
    <property type="molecule type" value="Genomic_DNA"/>
</dbReference>
<keyword evidence="2" id="KW-0677">Repeat</keyword>
<dbReference type="AlphaFoldDB" id="A0A067RIY8"/>
<dbReference type="PANTHER" id="PTHR23235:SF142">
    <property type="entry name" value="ZINC FINGER PROTEIN 384"/>
    <property type="match status" value="1"/>
</dbReference>
<dbReference type="FunFam" id="3.30.160.60:FF:000290">
    <property type="entry name" value="Zinc finger protein 697 isoform X1"/>
    <property type="match status" value="1"/>
</dbReference>
<proteinExistence type="predicted"/>
<dbReference type="Pfam" id="PF00096">
    <property type="entry name" value="zf-C2H2"/>
    <property type="match status" value="4"/>
</dbReference>
<evidence type="ECO:0000256" key="1">
    <source>
        <dbReference type="ARBA" id="ARBA00022723"/>
    </source>
</evidence>
<dbReference type="FunFam" id="3.30.160.60:FF:002343">
    <property type="entry name" value="Zinc finger protein 33A"/>
    <property type="match status" value="1"/>
</dbReference>
<dbReference type="PANTHER" id="PTHR23235">
    <property type="entry name" value="KRUEPPEL-LIKE TRANSCRIPTION FACTOR"/>
    <property type="match status" value="1"/>
</dbReference>
<protein>
    <recommendedName>
        <fullName evidence="7">C2H2-type domain-containing protein</fullName>
    </recommendedName>
</protein>
<dbReference type="InterPro" id="IPR036236">
    <property type="entry name" value="Znf_C2H2_sf"/>
</dbReference>
<dbReference type="Gene3D" id="3.30.160.60">
    <property type="entry name" value="Classic Zinc Finger"/>
    <property type="match status" value="4"/>
</dbReference>
<dbReference type="PROSITE" id="PS00028">
    <property type="entry name" value="ZINC_FINGER_C2H2_1"/>
    <property type="match status" value="4"/>
</dbReference>
<dbReference type="InterPro" id="IPR013087">
    <property type="entry name" value="Znf_C2H2_type"/>
</dbReference>
<keyword evidence="9" id="KW-1185">Reference proteome</keyword>
<dbReference type="InParanoid" id="A0A067RIY8"/>
<dbReference type="GO" id="GO:0000978">
    <property type="term" value="F:RNA polymerase II cis-regulatory region sequence-specific DNA binding"/>
    <property type="evidence" value="ECO:0007669"/>
    <property type="project" value="TreeGrafter"/>
</dbReference>
<dbReference type="SUPFAM" id="SSF57667">
    <property type="entry name" value="beta-beta-alpha zinc fingers"/>
    <property type="match status" value="2"/>
</dbReference>
<keyword evidence="4" id="KW-0862">Zinc</keyword>
<feature type="domain" description="C2H2-type" evidence="7">
    <location>
        <begin position="166"/>
        <end position="193"/>
    </location>
</feature>
<dbReference type="GO" id="GO:0000981">
    <property type="term" value="F:DNA-binding transcription factor activity, RNA polymerase II-specific"/>
    <property type="evidence" value="ECO:0007669"/>
    <property type="project" value="TreeGrafter"/>
</dbReference>